<evidence type="ECO:0000256" key="4">
    <source>
        <dbReference type="PROSITE-ProRule" id="PRU01343"/>
    </source>
</evidence>
<proteinExistence type="predicted"/>
<dbReference type="InterPro" id="IPR010666">
    <property type="entry name" value="Znf_GRF"/>
</dbReference>
<gene>
    <name evidence="8" type="ORF">Ahy_B01g052683</name>
</gene>
<keyword evidence="6" id="KW-0472">Membrane</keyword>
<evidence type="ECO:0000256" key="5">
    <source>
        <dbReference type="SAM" id="MobiDB-lite"/>
    </source>
</evidence>
<keyword evidence="6" id="KW-1133">Transmembrane helix</keyword>
<evidence type="ECO:0000256" key="6">
    <source>
        <dbReference type="SAM" id="Phobius"/>
    </source>
</evidence>
<accession>A0A445AQ17</accession>
<keyword evidence="3" id="KW-0862">Zinc</keyword>
<feature type="transmembrane region" description="Helical" evidence="6">
    <location>
        <begin position="114"/>
        <end position="135"/>
    </location>
</feature>
<evidence type="ECO:0000313" key="8">
    <source>
        <dbReference type="EMBL" id="RYR28538.1"/>
    </source>
</evidence>
<keyword evidence="6" id="KW-0812">Transmembrane</keyword>
<feature type="region of interest" description="Disordered" evidence="5">
    <location>
        <begin position="1"/>
        <end position="30"/>
    </location>
</feature>
<keyword evidence="1" id="KW-0479">Metal-binding</keyword>
<dbReference type="GO" id="GO:0008270">
    <property type="term" value="F:zinc ion binding"/>
    <property type="evidence" value="ECO:0007669"/>
    <property type="project" value="UniProtKB-KW"/>
</dbReference>
<evidence type="ECO:0000256" key="3">
    <source>
        <dbReference type="ARBA" id="ARBA00022833"/>
    </source>
</evidence>
<dbReference type="EMBL" id="SDMP01000011">
    <property type="protein sequence ID" value="RYR28538.1"/>
    <property type="molecule type" value="Genomic_DNA"/>
</dbReference>
<dbReference type="Proteomes" id="UP000289738">
    <property type="component" value="Chromosome B01"/>
</dbReference>
<evidence type="ECO:0000259" key="7">
    <source>
        <dbReference type="PROSITE" id="PS51999"/>
    </source>
</evidence>
<feature type="compositionally biased region" description="Polar residues" evidence="5">
    <location>
        <begin position="12"/>
        <end position="26"/>
    </location>
</feature>
<evidence type="ECO:0000256" key="2">
    <source>
        <dbReference type="ARBA" id="ARBA00022771"/>
    </source>
</evidence>
<evidence type="ECO:0000313" key="9">
    <source>
        <dbReference type="Proteomes" id="UP000289738"/>
    </source>
</evidence>
<feature type="domain" description="GRF-type" evidence="7">
    <location>
        <begin position="32"/>
        <end position="76"/>
    </location>
</feature>
<organism evidence="8 9">
    <name type="scientific">Arachis hypogaea</name>
    <name type="common">Peanut</name>
    <dbReference type="NCBI Taxonomy" id="3818"/>
    <lineage>
        <taxon>Eukaryota</taxon>
        <taxon>Viridiplantae</taxon>
        <taxon>Streptophyta</taxon>
        <taxon>Embryophyta</taxon>
        <taxon>Tracheophyta</taxon>
        <taxon>Spermatophyta</taxon>
        <taxon>Magnoliopsida</taxon>
        <taxon>eudicotyledons</taxon>
        <taxon>Gunneridae</taxon>
        <taxon>Pentapetalae</taxon>
        <taxon>rosids</taxon>
        <taxon>fabids</taxon>
        <taxon>Fabales</taxon>
        <taxon>Fabaceae</taxon>
        <taxon>Papilionoideae</taxon>
        <taxon>50 kb inversion clade</taxon>
        <taxon>dalbergioids sensu lato</taxon>
        <taxon>Dalbergieae</taxon>
        <taxon>Pterocarpus clade</taxon>
        <taxon>Arachis</taxon>
    </lineage>
</organism>
<evidence type="ECO:0000256" key="1">
    <source>
        <dbReference type="ARBA" id="ARBA00022723"/>
    </source>
</evidence>
<keyword evidence="9" id="KW-1185">Reference proteome</keyword>
<sequence length="149" mass="17061">MVGRADEGEGSSMRSTTRRPSQSKGTQVPEWCGCGKRPMLRWSRTEIHPNKSFFGCPNYNSSGRRWCGFFRWTDIVEDDKGNLEDTVAYNNEEVSVGLALRIGNLEAELRTQKYMIQMLGLLFFSLLVVVLVVMIDFSKIESKLNEQKR</sequence>
<reference evidence="8 9" key="1">
    <citation type="submission" date="2019-01" db="EMBL/GenBank/DDBJ databases">
        <title>Sequencing of cultivated peanut Arachis hypogaea provides insights into genome evolution and oil improvement.</title>
        <authorList>
            <person name="Chen X."/>
        </authorList>
    </citation>
    <scope>NUCLEOTIDE SEQUENCE [LARGE SCALE GENOMIC DNA]</scope>
    <source>
        <strain evidence="9">cv. Fuhuasheng</strain>
        <tissue evidence="8">Leaves</tissue>
    </source>
</reference>
<dbReference type="AlphaFoldDB" id="A0A445AQ17"/>
<keyword evidence="2 4" id="KW-0863">Zinc-finger</keyword>
<name>A0A445AQ17_ARAHY</name>
<comment type="caution">
    <text evidence="8">The sequence shown here is derived from an EMBL/GenBank/DDBJ whole genome shotgun (WGS) entry which is preliminary data.</text>
</comment>
<protein>
    <recommendedName>
        <fullName evidence="7">GRF-type domain-containing protein</fullName>
    </recommendedName>
</protein>
<dbReference type="PROSITE" id="PS51999">
    <property type="entry name" value="ZF_GRF"/>
    <property type="match status" value="1"/>
</dbReference>